<dbReference type="InterPro" id="IPR008179">
    <property type="entry name" value="HisE"/>
</dbReference>
<evidence type="ECO:0000256" key="1">
    <source>
        <dbReference type="ARBA" id="ARBA00001460"/>
    </source>
</evidence>
<keyword evidence="8 12" id="KW-0378">Hydrolase</keyword>
<evidence type="ECO:0000256" key="5">
    <source>
        <dbReference type="ARBA" id="ARBA00022490"/>
    </source>
</evidence>
<evidence type="ECO:0000256" key="2">
    <source>
        <dbReference type="ARBA" id="ARBA00004496"/>
    </source>
</evidence>
<evidence type="ECO:0000256" key="9">
    <source>
        <dbReference type="ARBA" id="ARBA00022840"/>
    </source>
</evidence>
<dbReference type="GO" id="GO:0000105">
    <property type="term" value="P:L-histidine biosynthetic process"/>
    <property type="evidence" value="ECO:0007669"/>
    <property type="project" value="UniProtKB-UniPathway"/>
</dbReference>
<keyword evidence="6" id="KW-0028">Amino-acid biosynthesis</keyword>
<dbReference type="UniPathway" id="UPA00031">
    <property type="reaction ID" value="UER00007"/>
</dbReference>
<dbReference type="GO" id="GO:0004636">
    <property type="term" value="F:phosphoribosyl-ATP diphosphatase activity"/>
    <property type="evidence" value="ECO:0007669"/>
    <property type="project" value="UniProtKB-EC"/>
</dbReference>
<dbReference type="SUPFAM" id="SSF101386">
    <property type="entry name" value="all-alpha NTP pyrophosphatases"/>
    <property type="match status" value="1"/>
</dbReference>
<dbReference type="GO" id="GO:0005737">
    <property type="term" value="C:cytoplasm"/>
    <property type="evidence" value="ECO:0007669"/>
    <property type="project" value="UniProtKB-SubCell"/>
</dbReference>
<evidence type="ECO:0000256" key="6">
    <source>
        <dbReference type="ARBA" id="ARBA00022605"/>
    </source>
</evidence>
<dbReference type="Pfam" id="PF01503">
    <property type="entry name" value="PRA-PH"/>
    <property type="match status" value="1"/>
</dbReference>
<dbReference type="EC" id="3.6.1.31" evidence="4"/>
<sequence>MPSETLRRHFPTKRNRRIAESSRLAYHSEQTETNRRKSWEIPYYPPSNKPLYSANLPTRPNLTSHSSCTRARTNPKKVIEEAGEVLMASKDKDPSHLVYEVADLWFHTMILLTHHDLKAEDVLDELSRRQGCRGWPKKPPVQNPEFILQSHPFHV</sequence>
<dbReference type="PANTHER" id="PTHR42945">
    <property type="entry name" value="HISTIDINE BIOSYNTHESIS BIFUNCTIONAL PROTEIN"/>
    <property type="match status" value="1"/>
</dbReference>
<evidence type="ECO:0000256" key="8">
    <source>
        <dbReference type="ARBA" id="ARBA00022801"/>
    </source>
</evidence>
<keyword evidence="10" id="KW-0368">Histidine biosynthesis</keyword>
<dbReference type="EMBL" id="UGRI01000001">
    <property type="protein sequence ID" value="SUA24621.1"/>
    <property type="molecule type" value="Genomic_DNA"/>
</dbReference>
<evidence type="ECO:0000256" key="10">
    <source>
        <dbReference type="ARBA" id="ARBA00023102"/>
    </source>
</evidence>
<keyword evidence="9" id="KW-0067">ATP-binding</keyword>
<dbReference type="AlphaFoldDB" id="A0A378VZL1"/>
<accession>A0A378VZL1</accession>
<comment type="catalytic activity">
    <reaction evidence="1">
        <text>1-(5-phospho-beta-D-ribosyl)-ATP + H2O = 1-(5-phospho-beta-D-ribosyl)-5'-AMP + diphosphate + H(+)</text>
        <dbReference type="Rhea" id="RHEA:22828"/>
        <dbReference type="ChEBI" id="CHEBI:15377"/>
        <dbReference type="ChEBI" id="CHEBI:15378"/>
        <dbReference type="ChEBI" id="CHEBI:33019"/>
        <dbReference type="ChEBI" id="CHEBI:59457"/>
        <dbReference type="ChEBI" id="CHEBI:73183"/>
        <dbReference type="EC" id="3.6.1.31"/>
    </reaction>
</comment>
<name>A0A378VZL1_NEIGO</name>
<organism evidence="12">
    <name type="scientific">Neisseria gonorrhoeae</name>
    <dbReference type="NCBI Taxonomy" id="485"/>
    <lineage>
        <taxon>Bacteria</taxon>
        <taxon>Pseudomonadati</taxon>
        <taxon>Pseudomonadota</taxon>
        <taxon>Betaproteobacteria</taxon>
        <taxon>Neisseriales</taxon>
        <taxon>Neisseriaceae</taxon>
        <taxon>Neisseria</taxon>
    </lineage>
</organism>
<evidence type="ECO:0000256" key="11">
    <source>
        <dbReference type="SAM" id="MobiDB-lite"/>
    </source>
</evidence>
<comment type="subcellular location">
    <subcellularLocation>
        <location evidence="2">Cytoplasm</location>
    </subcellularLocation>
</comment>
<evidence type="ECO:0000313" key="12">
    <source>
        <dbReference type="EMBL" id="SUA24621.1"/>
    </source>
</evidence>
<keyword evidence="7" id="KW-0547">Nucleotide-binding</keyword>
<dbReference type="Gene3D" id="1.10.287.1080">
    <property type="entry name" value="MazG-like"/>
    <property type="match status" value="1"/>
</dbReference>
<evidence type="ECO:0000256" key="3">
    <source>
        <dbReference type="ARBA" id="ARBA00005204"/>
    </source>
</evidence>
<comment type="pathway">
    <text evidence="3">Amino-acid biosynthesis; L-histidine biosynthesis; L-histidine from 5-phospho-alpha-D-ribose 1-diphosphate: step 2/9.</text>
</comment>
<reference evidence="12" key="1">
    <citation type="submission" date="2018-06" db="EMBL/GenBank/DDBJ databases">
        <authorList>
            <consortium name="Pathogen Informatics"/>
            <person name="Doyle S."/>
        </authorList>
    </citation>
    <scope>NUCLEOTIDE SEQUENCE [LARGE SCALE GENOMIC DNA]</scope>
    <source>
        <strain evidence="12">NCTC11421</strain>
    </source>
</reference>
<gene>
    <name evidence="12" type="primary">hisE</name>
    <name evidence="12" type="ORF">NCTC11421_02624</name>
</gene>
<dbReference type="InterPro" id="IPR021130">
    <property type="entry name" value="PRib-ATP_PPHydrolase-like"/>
</dbReference>
<dbReference type="PANTHER" id="PTHR42945:SF9">
    <property type="entry name" value="HISTIDINE BIOSYNTHESIS BIFUNCTIONAL PROTEIN HISIE"/>
    <property type="match status" value="1"/>
</dbReference>
<evidence type="ECO:0000256" key="4">
    <source>
        <dbReference type="ARBA" id="ARBA00012414"/>
    </source>
</evidence>
<dbReference type="GO" id="GO:0005524">
    <property type="term" value="F:ATP binding"/>
    <property type="evidence" value="ECO:0007669"/>
    <property type="project" value="UniProtKB-KW"/>
</dbReference>
<feature type="compositionally biased region" description="Polar residues" evidence="11">
    <location>
        <begin position="55"/>
        <end position="72"/>
    </location>
</feature>
<dbReference type="NCBIfam" id="TIGR03188">
    <property type="entry name" value="histidine_hisI"/>
    <property type="match status" value="1"/>
</dbReference>
<evidence type="ECO:0000256" key="7">
    <source>
        <dbReference type="ARBA" id="ARBA00022741"/>
    </source>
</evidence>
<dbReference type="CDD" id="cd11534">
    <property type="entry name" value="NTP-PPase_HisIE_like"/>
    <property type="match status" value="1"/>
</dbReference>
<proteinExistence type="predicted"/>
<keyword evidence="5" id="KW-0963">Cytoplasm</keyword>
<protein>
    <recommendedName>
        <fullName evidence="4">phosphoribosyl-ATP diphosphatase</fullName>
        <ecNumber evidence="4">3.6.1.31</ecNumber>
    </recommendedName>
</protein>
<feature type="region of interest" description="Disordered" evidence="11">
    <location>
        <begin position="50"/>
        <end position="74"/>
    </location>
</feature>
<feature type="region of interest" description="Disordered" evidence="11">
    <location>
        <begin position="1"/>
        <end position="37"/>
    </location>
</feature>